<reference evidence="15" key="1">
    <citation type="submission" date="2017-01" db="EMBL/GenBank/DDBJ databases">
        <authorList>
            <person name="Varghese N."/>
            <person name="Submissions S."/>
        </authorList>
    </citation>
    <scope>NUCLEOTIDE SEQUENCE [LARGE SCALE GENOMIC DNA]</scope>
    <source>
        <strain evidence="15">ATCC 12950</strain>
    </source>
</reference>
<dbReference type="STRING" id="58117.SAMN05421833_104245"/>
<dbReference type="Gene3D" id="1.10.287.130">
    <property type="match status" value="1"/>
</dbReference>
<keyword evidence="6" id="KW-0812">Transmembrane</keyword>
<feature type="region of interest" description="Disordered" evidence="11">
    <location>
        <begin position="466"/>
        <end position="501"/>
    </location>
</feature>
<keyword evidence="5" id="KW-0808">Transferase</keyword>
<dbReference type="EMBL" id="FTNI01000004">
    <property type="protein sequence ID" value="SIQ90622.1"/>
    <property type="molecule type" value="Genomic_DNA"/>
</dbReference>
<evidence type="ECO:0000256" key="5">
    <source>
        <dbReference type="ARBA" id="ARBA00022679"/>
    </source>
</evidence>
<dbReference type="InterPro" id="IPR036097">
    <property type="entry name" value="HisK_dim/P_sf"/>
</dbReference>
<dbReference type="GO" id="GO:0000155">
    <property type="term" value="F:phosphorelay sensor kinase activity"/>
    <property type="evidence" value="ECO:0007669"/>
    <property type="project" value="InterPro"/>
</dbReference>
<dbReference type="Pfam" id="PF00672">
    <property type="entry name" value="HAMP"/>
    <property type="match status" value="1"/>
</dbReference>
<keyword evidence="4" id="KW-0597">Phosphoprotein</keyword>
<evidence type="ECO:0000256" key="8">
    <source>
        <dbReference type="ARBA" id="ARBA00022989"/>
    </source>
</evidence>
<evidence type="ECO:0000313" key="15">
    <source>
        <dbReference type="Proteomes" id="UP000186096"/>
    </source>
</evidence>
<dbReference type="AlphaFoldDB" id="A0A1N6WKM1"/>
<sequence>MKVSGPLLLRRFRPDSIRGRVTVLVTAFATLLLIPTGVLGSILARQAFSTAVWLDARQEAALTAAAWRTGHFHSGITPQVAGIDLVQVVAPNRRVLATSPAARGMPPLTSFWPSEDDPMQDVEACTHDGIGCLRLAALRVMPGPDSPVVYAGRPINGFTPVGMFDLLFTAEVSVLVLLTAWATWKVAGRTLRPVEAIRSDLAAVNVNDLDTRVPVPGGDDEIARLARTVNSTLARIEQAKITTERALRRQREFAADASHELRTPLAGLRTQLEEAQLHPGETDLPSLLRDALLDVGRLEAIIDDLLLLAKVGATTPGRKPVDLSALVRDEVARRSDRLPVRLRLADGVRMHAAPRHLARLLTNLLDNAQRHARSVVEVGLRRDDGFVELWVSDDGPGVPESERERIFERFARSDTARSRGRGGTGLGLAIARDIARAHCGTLVAAESPYGGAMFVLRLPVSGCPQTADAAPPQAAIDGATGPYAEPSQVADAPAPVHERQA</sequence>
<organism evidence="14 15">
    <name type="scientific">Microbispora rosea</name>
    <dbReference type="NCBI Taxonomy" id="58117"/>
    <lineage>
        <taxon>Bacteria</taxon>
        <taxon>Bacillati</taxon>
        <taxon>Actinomycetota</taxon>
        <taxon>Actinomycetes</taxon>
        <taxon>Streptosporangiales</taxon>
        <taxon>Streptosporangiaceae</taxon>
        <taxon>Microbispora</taxon>
    </lineage>
</organism>
<comment type="catalytic activity">
    <reaction evidence="1">
        <text>ATP + protein L-histidine = ADP + protein N-phospho-L-histidine.</text>
        <dbReference type="EC" id="2.7.13.3"/>
    </reaction>
</comment>
<proteinExistence type="predicted"/>
<keyword evidence="10" id="KW-0472">Membrane</keyword>
<evidence type="ECO:0000256" key="10">
    <source>
        <dbReference type="ARBA" id="ARBA00023136"/>
    </source>
</evidence>
<dbReference type="SUPFAM" id="SSF158472">
    <property type="entry name" value="HAMP domain-like"/>
    <property type="match status" value="1"/>
</dbReference>
<keyword evidence="7 14" id="KW-0418">Kinase</keyword>
<accession>A0A1N6WKM1</accession>
<feature type="domain" description="HAMP" evidence="13">
    <location>
        <begin position="188"/>
        <end position="241"/>
    </location>
</feature>
<comment type="subcellular location">
    <subcellularLocation>
        <location evidence="2">Cell membrane</location>
    </subcellularLocation>
</comment>
<keyword evidence="15" id="KW-1185">Reference proteome</keyword>
<feature type="domain" description="Histidine kinase" evidence="12">
    <location>
        <begin position="256"/>
        <end position="462"/>
    </location>
</feature>
<dbReference type="InterPro" id="IPR005467">
    <property type="entry name" value="His_kinase_dom"/>
</dbReference>
<evidence type="ECO:0000259" key="13">
    <source>
        <dbReference type="PROSITE" id="PS50885"/>
    </source>
</evidence>
<protein>
    <recommendedName>
        <fullName evidence="3">histidine kinase</fullName>
        <ecNumber evidence="3">2.7.13.3</ecNumber>
    </recommendedName>
</protein>
<name>A0A1N6WKM1_9ACTN</name>
<dbReference type="CDD" id="cd06225">
    <property type="entry name" value="HAMP"/>
    <property type="match status" value="1"/>
</dbReference>
<dbReference type="CDD" id="cd00082">
    <property type="entry name" value="HisKA"/>
    <property type="match status" value="1"/>
</dbReference>
<dbReference type="PANTHER" id="PTHR45436:SF5">
    <property type="entry name" value="SENSOR HISTIDINE KINASE TRCS"/>
    <property type="match status" value="1"/>
</dbReference>
<evidence type="ECO:0000313" key="14">
    <source>
        <dbReference type="EMBL" id="SIQ90622.1"/>
    </source>
</evidence>
<dbReference type="SUPFAM" id="SSF55874">
    <property type="entry name" value="ATPase domain of HSP90 chaperone/DNA topoisomerase II/histidine kinase"/>
    <property type="match status" value="1"/>
</dbReference>
<dbReference type="PRINTS" id="PR00344">
    <property type="entry name" value="BCTRLSENSOR"/>
</dbReference>
<dbReference type="PANTHER" id="PTHR45436">
    <property type="entry name" value="SENSOR HISTIDINE KINASE YKOH"/>
    <property type="match status" value="1"/>
</dbReference>
<dbReference type="PROSITE" id="PS50109">
    <property type="entry name" value="HIS_KIN"/>
    <property type="match status" value="1"/>
</dbReference>
<evidence type="ECO:0000256" key="2">
    <source>
        <dbReference type="ARBA" id="ARBA00004236"/>
    </source>
</evidence>
<dbReference type="InterPro" id="IPR003660">
    <property type="entry name" value="HAMP_dom"/>
</dbReference>
<evidence type="ECO:0000256" key="11">
    <source>
        <dbReference type="SAM" id="MobiDB-lite"/>
    </source>
</evidence>
<dbReference type="Gene3D" id="6.10.340.10">
    <property type="match status" value="1"/>
</dbReference>
<dbReference type="InterPro" id="IPR003661">
    <property type="entry name" value="HisK_dim/P_dom"/>
</dbReference>
<keyword evidence="9" id="KW-0902">Two-component regulatory system</keyword>
<evidence type="ECO:0000256" key="7">
    <source>
        <dbReference type="ARBA" id="ARBA00022777"/>
    </source>
</evidence>
<evidence type="ECO:0000256" key="4">
    <source>
        <dbReference type="ARBA" id="ARBA00022553"/>
    </source>
</evidence>
<dbReference type="Proteomes" id="UP000186096">
    <property type="component" value="Unassembled WGS sequence"/>
</dbReference>
<dbReference type="InterPro" id="IPR050428">
    <property type="entry name" value="TCS_sensor_his_kinase"/>
</dbReference>
<dbReference type="RefSeq" id="WP_083744060.1">
    <property type="nucleotide sequence ID" value="NZ_FTNI01000004.1"/>
</dbReference>
<evidence type="ECO:0000256" key="1">
    <source>
        <dbReference type="ARBA" id="ARBA00000085"/>
    </source>
</evidence>
<dbReference type="SUPFAM" id="SSF47384">
    <property type="entry name" value="Homodimeric domain of signal transducing histidine kinase"/>
    <property type="match status" value="1"/>
</dbReference>
<dbReference type="PROSITE" id="PS50885">
    <property type="entry name" value="HAMP"/>
    <property type="match status" value="1"/>
</dbReference>
<dbReference type="Pfam" id="PF02518">
    <property type="entry name" value="HATPase_c"/>
    <property type="match status" value="1"/>
</dbReference>
<evidence type="ECO:0000256" key="3">
    <source>
        <dbReference type="ARBA" id="ARBA00012438"/>
    </source>
</evidence>
<gene>
    <name evidence="14" type="ORF">SAMN05421833_104245</name>
</gene>
<dbReference type="InterPro" id="IPR003594">
    <property type="entry name" value="HATPase_dom"/>
</dbReference>
<feature type="compositionally biased region" description="Low complexity" evidence="11">
    <location>
        <begin position="466"/>
        <end position="480"/>
    </location>
</feature>
<dbReference type="EC" id="2.7.13.3" evidence="3"/>
<dbReference type="InterPro" id="IPR004358">
    <property type="entry name" value="Sig_transdc_His_kin-like_C"/>
</dbReference>
<dbReference type="Gene3D" id="3.30.565.10">
    <property type="entry name" value="Histidine kinase-like ATPase, C-terminal domain"/>
    <property type="match status" value="1"/>
</dbReference>
<evidence type="ECO:0000256" key="9">
    <source>
        <dbReference type="ARBA" id="ARBA00023012"/>
    </source>
</evidence>
<dbReference type="Pfam" id="PF00512">
    <property type="entry name" value="HisKA"/>
    <property type="match status" value="1"/>
</dbReference>
<dbReference type="GO" id="GO:0005886">
    <property type="term" value="C:plasma membrane"/>
    <property type="evidence" value="ECO:0007669"/>
    <property type="project" value="UniProtKB-SubCell"/>
</dbReference>
<keyword evidence="8" id="KW-1133">Transmembrane helix</keyword>
<dbReference type="OrthoDB" id="9786919at2"/>
<evidence type="ECO:0000259" key="12">
    <source>
        <dbReference type="PROSITE" id="PS50109"/>
    </source>
</evidence>
<dbReference type="SMART" id="SM00388">
    <property type="entry name" value="HisKA"/>
    <property type="match status" value="1"/>
</dbReference>
<evidence type="ECO:0000256" key="6">
    <source>
        <dbReference type="ARBA" id="ARBA00022692"/>
    </source>
</evidence>
<dbReference type="InterPro" id="IPR036890">
    <property type="entry name" value="HATPase_C_sf"/>
</dbReference>
<dbReference type="SMART" id="SM00387">
    <property type="entry name" value="HATPase_c"/>
    <property type="match status" value="1"/>
</dbReference>
<dbReference type="SMART" id="SM00304">
    <property type="entry name" value="HAMP"/>
    <property type="match status" value="1"/>
</dbReference>